<evidence type="ECO:0000256" key="5">
    <source>
        <dbReference type="ARBA" id="ARBA00022729"/>
    </source>
</evidence>
<dbReference type="PANTHER" id="PTHR30203:SF20">
    <property type="entry name" value="MULTIDRUG RESISTANCE OUTER MEMBRANE PROTEIN MDTP-RELATED"/>
    <property type="match status" value="1"/>
</dbReference>
<evidence type="ECO:0000256" key="7">
    <source>
        <dbReference type="ARBA" id="ARBA00023139"/>
    </source>
</evidence>
<feature type="region of interest" description="Disordered" evidence="10">
    <location>
        <begin position="1"/>
        <end position="25"/>
    </location>
</feature>
<evidence type="ECO:0000256" key="1">
    <source>
        <dbReference type="ARBA" id="ARBA00004370"/>
    </source>
</evidence>
<comment type="caution">
    <text evidence="11">The sequence shown here is derived from an EMBL/GenBank/DDBJ whole genome shotgun (WGS) entry which is preliminary data.</text>
</comment>
<dbReference type="InterPro" id="IPR010131">
    <property type="entry name" value="MdtP/NodT-like"/>
</dbReference>
<evidence type="ECO:0000256" key="8">
    <source>
        <dbReference type="ARBA" id="ARBA00023288"/>
    </source>
</evidence>
<dbReference type="GO" id="GO:0015562">
    <property type="term" value="F:efflux transmembrane transporter activity"/>
    <property type="evidence" value="ECO:0007669"/>
    <property type="project" value="InterPro"/>
</dbReference>
<dbReference type="GO" id="GO:0005886">
    <property type="term" value="C:plasma membrane"/>
    <property type="evidence" value="ECO:0007669"/>
    <property type="project" value="UniProtKB-SubCell"/>
</dbReference>
<dbReference type="PANTHER" id="PTHR30203">
    <property type="entry name" value="OUTER MEMBRANE CATION EFFLUX PROTEIN"/>
    <property type="match status" value="1"/>
</dbReference>
<dbReference type="Pfam" id="PF02321">
    <property type="entry name" value="OEP"/>
    <property type="match status" value="2"/>
</dbReference>
<organism evidence="11 12">
    <name type="scientific">Phenylobacterium hankyongense</name>
    <dbReference type="NCBI Taxonomy" id="1813876"/>
    <lineage>
        <taxon>Bacteria</taxon>
        <taxon>Pseudomonadati</taxon>
        <taxon>Pseudomonadota</taxon>
        <taxon>Alphaproteobacteria</taxon>
        <taxon>Caulobacterales</taxon>
        <taxon>Caulobacteraceae</taxon>
        <taxon>Phenylobacterium</taxon>
    </lineage>
</organism>
<dbReference type="NCBIfam" id="TIGR01845">
    <property type="entry name" value="outer_NodT"/>
    <property type="match status" value="1"/>
</dbReference>
<evidence type="ECO:0000256" key="3">
    <source>
        <dbReference type="ARBA" id="ARBA00022452"/>
    </source>
</evidence>
<keyword evidence="6 9" id="KW-0472">Membrane</keyword>
<evidence type="ECO:0000256" key="6">
    <source>
        <dbReference type="ARBA" id="ARBA00023136"/>
    </source>
</evidence>
<keyword evidence="4 9" id="KW-0812">Transmembrane</keyword>
<name>A0A328B0T8_9CAUL</name>
<evidence type="ECO:0000256" key="2">
    <source>
        <dbReference type="ARBA" id="ARBA00007613"/>
    </source>
</evidence>
<comment type="subcellular location">
    <subcellularLocation>
        <location evidence="9">Cell membrane</location>
        <topology evidence="9">Lipid-anchor</topology>
    </subcellularLocation>
    <subcellularLocation>
        <location evidence="1">Membrane</location>
    </subcellularLocation>
</comment>
<keyword evidence="8 9" id="KW-0449">Lipoprotein</keyword>
<dbReference type="SUPFAM" id="SSF56954">
    <property type="entry name" value="Outer membrane efflux proteins (OEP)"/>
    <property type="match status" value="1"/>
</dbReference>
<evidence type="ECO:0000256" key="9">
    <source>
        <dbReference type="RuleBase" id="RU362097"/>
    </source>
</evidence>
<dbReference type="AlphaFoldDB" id="A0A328B0T8"/>
<accession>A0A328B0T8</accession>
<dbReference type="Gene3D" id="1.20.1600.10">
    <property type="entry name" value="Outer membrane efflux proteins (OEP)"/>
    <property type="match status" value="1"/>
</dbReference>
<sequence>MTVPYGISRRRPMAQSPASAPSLTPPPRMKAALLAGLCAAALSACATLPAAAPARIAKAPQSYATQASLAAPAAEWPADAWWTAYGDTQLDGLMQEALAGSPTLATAQARLRQAEAVAAQAHARELPSVSANGAVQEMKQSYNNGIPPQFVPQGYNDTGQLTLNFNWELDFWGRNRAAVAAATSESRAAEADAAEARLMLTTNVATAYADLARLYAERDVAERTVAVQRETSSLVTSRVANGLDTRGEQRQAESEPLQAQADLAAVDEQIALTRNRLAALVGAGPDRGLAITRPAAAALKPFGLPAELAANLVGRRPDIVAARWRAEAASHRIKQAKAAFYPDINLAAFIGAQALHLDQLFSQGSDIGAVGPAISLPIFEGGSLRAGLRGAEADRDAAVASYDGAVAEAFRQVADVVASQKALGAQLDSSRAALAASEDAYRIARMRYQGGLSTYTQLLTVEQAVLSRRRRVADLEARGFALDVALVRALGGGFHSA</sequence>
<dbReference type="InterPro" id="IPR003423">
    <property type="entry name" value="OMP_efflux"/>
</dbReference>
<feature type="chain" id="PRO_5016194061" evidence="9">
    <location>
        <begin position="47"/>
        <end position="497"/>
    </location>
</feature>
<evidence type="ECO:0000313" key="11">
    <source>
        <dbReference type="EMBL" id="RAK60519.1"/>
    </source>
</evidence>
<dbReference type="Gene3D" id="2.20.200.10">
    <property type="entry name" value="Outer membrane efflux proteins (OEP)"/>
    <property type="match status" value="1"/>
</dbReference>
<evidence type="ECO:0000256" key="10">
    <source>
        <dbReference type="SAM" id="MobiDB-lite"/>
    </source>
</evidence>
<comment type="similarity">
    <text evidence="2 9">Belongs to the outer membrane factor (OMF) (TC 1.B.17) family.</text>
</comment>
<dbReference type="OrthoDB" id="9783100at2"/>
<keyword evidence="5 9" id="KW-0732">Signal</keyword>
<evidence type="ECO:0000313" key="12">
    <source>
        <dbReference type="Proteomes" id="UP000249842"/>
    </source>
</evidence>
<protein>
    <submittedName>
        <fullName evidence="11">Multidrug transporter</fullName>
    </submittedName>
</protein>
<keyword evidence="12" id="KW-1185">Reference proteome</keyword>
<reference evidence="12" key="1">
    <citation type="submission" date="2018-05" db="EMBL/GenBank/DDBJ databases">
        <authorList>
            <person name="Li X."/>
        </authorList>
    </citation>
    <scope>NUCLEOTIDE SEQUENCE [LARGE SCALE GENOMIC DNA]</scope>
    <source>
        <strain evidence="12">HKS-05</strain>
    </source>
</reference>
<proteinExistence type="inferred from homology"/>
<keyword evidence="7 9" id="KW-0564">Palmitate</keyword>
<evidence type="ECO:0000256" key="4">
    <source>
        <dbReference type="ARBA" id="ARBA00022692"/>
    </source>
</evidence>
<dbReference type="EMBL" id="QFYP01000001">
    <property type="protein sequence ID" value="RAK60519.1"/>
    <property type="molecule type" value="Genomic_DNA"/>
</dbReference>
<keyword evidence="3 9" id="KW-1134">Transmembrane beta strand</keyword>
<dbReference type="Proteomes" id="UP000249842">
    <property type="component" value="Unassembled WGS sequence"/>
</dbReference>
<feature type="signal peptide" evidence="9">
    <location>
        <begin position="1"/>
        <end position="46"/>
    </location>
</feature>
<gene>
    <name evidence="11" type="ORF">DJ021_12250</name>
</gene>